<proteinExistence type="predicted"/>
<dbReference type="InterPro" id="IPR036291">
    <property type="entry name" value="NAD(P)-bd_dom_sf"/>
</dbReference>
<dbReference type="Pfam" id="PF05368">
    <property type="entry name" value="NmrA"/>
    <property type="match status" value="1"/>
</dbReference>
<evidence type="ECO:0000313" key="3">
    <source>
        <dbReference type="Proteomes" id="UP000031599"/>
    </source>
</evidence>
<dbReference type="PANTHER" id="PTHR43162">
    <property type="match status" value="1"/>
</dbReference>
<comment type="caution">
    <text evidence="2">The sequence shown here is derived from an EMBL/GenBank/DDBJ whole genome shotgun (WGS) entry which is preliminary data.</text>
</comment>
<gene>
    <name evidence="2" type="ORF">DB30_07342</name>
</gene>
<accession>A0A0C2CWK7</accession>
<dbReference type="Gene3D" id="3.40.50.720">
    <property type="entry name" value="NAD(P)-binding Rossmann-like Domain"/>
    <property type="match status" value="1"/>
</dbReference>
<dbReference type="SUPFAM" id="SSF51735">
    <property type="entry name" value="NAD(P)-binding Rossmann-fold domains"/>
    <property type="match status" value="1"/>
</dbReference>
<dbReference type="AlphaFoldDB" id="A0A0C2CWK7"/>
<dbReference type="Gene3D" id="3.90.25.10">
    <property type="entry name" value="UDP-galactose 4-epimerase, domain 1"/>
    <property type="match status" value="1"/>
</dbReference>
<dbReference type="InterPro" id="IPR008030">
    <property type="entry name" value="NmrA-like"/>
</dbReference>
<dbReference type="EMBL" id="JMCC02000082">
    <property type="protein sequence ID" value="KIG14005.1"/>
    <property type="molecule type" value="Genomic_DNA"/>
</dbReference>
<evidence type="ECO:0000259" key="1">
    <source>
        <dbReference type="Pfam" id="PF05368"/>
    </source>
</evidence>
<organism evidence="2 3">
    <name type="scientific">Enhygromyxa salina</name>
    <dbReference type="NCBI Taxonomy" id="215803"/>
    <lineage>
        <taxon>Bacteria</taxon>
        <taxon>Pseudomonadati</taxon>
        <taxon>Myxococcota</taxon>
        <taxon>Polyangia</taxon>
        <taxon>Nannocystales</taxon>
        <taxon>Nannocystaceae</taxon>
        <taxon>Enhygromyxa</taxon>
    </lineage>
</organism>
<evidence type="ECO:0000313" key="2">
    <source>
        <dbReference type="EMBL" id="KIG14005.1"/>
    </source>
</evidence>
<feature type="domain" description="NmrA-like" evidence="1">
    <location>
        <begin position="50"/>
        <end position="242"/>
    </location>
</feature>
<sequence length="308" mass="33449">MTAALSIIGRETIFELNRRGERCRVLIPRVEKQEELETFFAHKQMDRGLIEFAIGDLGVAQSLPAAVDGVDAIALIYPALDFEVSQLEGLAAAVASTCADQPLRHIVHLSAIGADVDAPTRLGRLMGRAEHCVAGIGMPFTHVRPHMFLLMQNVRSFAAEIQRDRVLRLPLGHARTSWIDARDIARVIAALIVKPGNNDGVTLTGPEALTGQDIADMIGLAAGYSVTFEDLPPEKAHGRLLSNGMQSWLVADSLTMFEAFRAGVAAGVSPMVEQLTGSRGTRFNDFAFEYAWAFRQGEDAGQLSGWLN</sequence>
<reference evidence="2 3" key="1">
    <citation type="submission" date="2014-12" db="EMBL/GenBank/DDBJ databases">
        <title>Genome assembly of Enhygromyxa salina DSM 15201.</title>
        <authorList>
            <person name="Sharma G."/>
            <person name="Subramanian S."/>
        </authorList>
    </citation>
    <scope>NUCLEOTIDE SEQUENCE [LARGE SCALE GENOMIC DNA]</scope>
    <source>
        <strain evidence="2 3">DSM 15201</strain>
    </source>
</reference>
<dbReference type="PANTHER" id="PTHR43162:SF1">
    <property type="entry name" value="PRESTALK A DIFFERENTIATION PROTEIN A"/>
    <property type="match status" value="1"/>
</dbReference>
<name>A0A0C2CWK7_9BACT</name>
<dbReference type="InterPro" id="IPR051604">
    <property type="entry name" value="Ergot_Alk_Oxidoreductase"/>
</dbReference>
<protein>
    <recommendedName>
        <fullName evidence="1">NmrA-like domain-containing protein</fullName>
    </recommendedName>
</protein>
<dbReference type="Proteomes" id="UP000031599">
    <property type="component" value="Unassembled WGS sequence"/>
</dbReference>